<proteinExistence type="inferred from homology"/>
<sequence length="1110" mass="128062">MKLEKPKINTSVFENFSKLTNEDENVRISGAHSLIQQMEKLTTEKELSYAVKRLIRGTGSSTSNSRIGFYTAFCGLLSANVENVPKVSEIFEIMAKEFKEDRKGLDSIIGEALICGAIIRSEKMLGSSSEEEIQEIVKHLTSCSTKPSVAPLAYNFLAELVTKVSSDTVKSSVWPNISSHLNVPKDKITINPTYLLLLIEDHHPATIDKIFYKRNWQSDKILCSQNLDIFVNLLWKMDKISLVNHPIYVYFIKRLIDLKLLKAFWPNHVETLLVKSKNSKLVDMITINCAIFILKSLDEKPKEVLNLLTPNFLDMLFIQSSKVAKDEDIQEIHKEFYDLLDQRLSNLKNDSQKLQALKLFKHLSVEKNSIKKFITNLVNSLELDGLTEAVSYIKAAVTNLESDDKERQYAATIVQKILMTNKLVSNNPEWRIEQLNFFANIAFLKSKDGTEVTNEDNYTNSIAANVKNLFYHSLEHKYPKIEDEKKVLMGVINHINEYVVKDSGKYFQKPLESNCSDIWTKMFEEVSTKPDKKDKKLKNVFHVLLMHMGLQLFNNSEVAENAISELLAVLDRAVMKKKKSDENEPEWIEVVVDLFLTLLSQESYVLRKVIQHVFPSLCSAINVSAFHQILSMLDIRNKENPLQINDDESVEEIDDDEEELDENGIDEEIDEETESEASDVDMISDEENDENAIQDTVRLAVQNVLMENGDDNDNEEDSDIDVDKISPEEGKRLNEALGNAFKMLIEHRNLKKKKKTKSVLMADKALLHFRMRILDLVEIYLKNSPQIEICLEILLFFFDLMPIAIAQPEIKARFEKIFVQLSQLKTFSLETVQNVTQKNLAETFTNVLEKTSREKTNIQQQNYFKHTCVFIIYSSHILQKLSNDEDDEVLKTIIEHMTQFISHRNPILQLTTFMKILSIQWPGNFKLARMISDDGLKPAIRSLRRIQSLQMLREFFKNHFLFQQNQKRATKYFTRIFDHLKSYAADVNDVPQPEFFELVHFMKAMKNVKDFTAKDELIVAIQKFRKHLILKQNILNAYRDLCNSMKFEFIPNDKIDPSAVKQSNDQETTVVKNGDGKRKQSKSNKKEKKLKKIQELEEASKGLDTSFSFA</sequence>
<feature type="compositionally biased region" description="Polar residues" evidence="4">
    <location>
        <begin position="1060"/>
        <end position="1071"/>
    </location>
</feature>
<gene>
    <name evidence="5" type="ORF">CHIRRI_LOCUS11860</name>
</gene>
<dbReference type="PANTHER" id="PTHR13213:SF2">
    <property type="entry name" value="MYB-BINDING PROTEIN 1A"/>
    <property type="match status" value="1"/>
</dbReference>
<organism evidence="5 6">
    <name type="scientific">Chironomus riparius</name>
    <dbReference type="NCBI Taxonomy" id="315576"/>
    <lineage>
        <taxon>Eukaryota</taxon>
        <taxon>Metazoa</taxon>
        <taxon>Ecdysozoa</taxon>
        <taxon>Arthropoda</taxon>
        <taxon>Hexapoda</taxon>
        <taxon>Insecta</taxon>
        <taxon>Pterygota</taxon>
        <taxon>Neoptera</taxon>
        <taxon>Endopterygota</taxon>
        <taxon>Diptera</taxon>
        <taxon>Nematocera</taxon>
        <taxon>Chironomoidea</taxon>
        <taxon>Chironomidae</taxon>
        <taxon>Chironominae</taxon>
        <taxon>Chironomus</taxon>
    </lineage>
</organism>
<accession>A0A9N9S5F2</accession>
<evidence type="ECO:0000313" key="6">
    <source>
        <dbReference type="Proteomes" id="UP001153620"/>
    </source>
</evidence>
<dbReference type="GO" id="GO:0043565">
    <property type="term" value="F:sequence-specific DNA binding"/>
    <property type="evidence" value="ECO:0007669"/>
    <property type="project" value="TreeGrafter"/>
</dbReference>
<dbReference type="SUPFAM" id="SSF48371">
    <property type="entry name" value="ARM repeat"/>
    <property type="match status" value="1"/>
</dbReference>
<dbReference type="EMBL" id="OU895879">
    <property type="protein sequence ID" value="CAG9809028.1"/>
    <property type="molecule type" value="Genomic_DNA"/>
</dbReference>
<keyword evidence="3" id="KW-0539">Nucleus</keyword>
<reference evidence="5" key="1">
    <citation type="submission" date="2022-01" db="EMBL/GenBank/DDBJ databases">
        <authorList>
            <person name="King R."/>
        </authorList>
    </citation>
    <scope>NUCLEOTIDE SEQUENCE</scope>
</reference>
<evidence type="ECO:0000256" key="4">
    <source>
        <dbReference type="SAM" id="MobiDB-lite"/>
    </source>
</evidence>
<evidence type="ECO:0000256" key="2">
    <source>
        <dbReference type="ARBA" id="ARBA00006809"/>
    </source>
</evidence>
<reference evidence="5" key="2">
    <citation type="submission" date="2022-10" db="EMBL/GenBank/DDBJ databases">
        <authorList>
            <consortium name="ENA_rothamsted_submissions"/>
            <consortium name="culmorum"/>
            <person name="King R."/>
        </authorList>
    </citation>
    <scope>NUCLEOTIDE SEQUENCE</scope>
</reference>
<dbReference type="AlphaFoldDB" id="A0A9N9S5F2"/>
<keyword evidence="6" id="KW-1185">Reference proteome</keyword>
<dbReference type="OrthoDB" id="342531at2759"/>
<evidence type="ECO:0000256" key="1">
    <source>
        <dbReference type="ARBA" id="ARBA00004123"/>
    </source>
</evidence>
<comment type="subcellular location">
    <subcellularLocation>
        <location evidence="1">Nucleus</location>
    </subcellularLocation>
</comment>
<dbReference type="GO" id="GO:0003723">
    <property type="term" value="F:RNA binding"/>
    <property type="evidence" value="ECO:0007669"/>
    <property type="project" value="TreeGrafter"/>
</dbReference>
<dbReference type="GO" id="GO:0005730">
    <property type="term" value="C:nucleolus"/>
    <property type="evidence" value="ECO:0007669"/>
    <property type="project" value="InterPro"/>
</dbReference>
<evidence type="ECO:0000256" key="3">
    <source>
        <dbReference type="ARBA" id="ARBA00023242"/>
    </source>
</evidence>
<feature type="region of interest" description="Disordered" evidence="4">
    <location>
        <begin position="1058"/>
        <end position="1091"/>
    </location>
</feature>
<comment type="similarity">
    <text evidence="2">Belongs to the MYBBP1A family.</text>
</comment>
<dbReference type="PANTHER" id="PTHR13213">
    <property type="entry name" value="MYB-BINDING PROTEIN 1A FAMILY MEMBER"/>
    <property type="match status" value="1"/>
</dbReference>
<dbReference type="GO" id="GO:0003714">
    <property type="term" value="F:transcription corepressor activity"/>
    <property type="evidence" value="ECO:0007669"/>
    <property type="project" value="TreeGrafter"/>
</dbReference>
<feature type="region of interest" description="Disordered" evidence="4">
    <location>
        <begin position="646"/>
        <end position="678"/>
    </location>
</feature>
<dbReference type="Proteomes" id="UP001153620">
    <property type="component" value="Chromosome 3"/>
</dbReference>
<dbReference type="Pfam" id="PF04931">
    <property type="entry name" value="DNA_pol_phi"/>
    <property type="match status" value="1"/>
</dbReference>
<dbReference type="InterPro" id="IPR016024">
    <property type="entry name" value="ARM-type_fold"/>
</dbReference>
<protein>
    <submittedName>
        <fullName evidence="5">Uncharacterized protein</fullName>
    </submittedName>
</protein>
<name>A0A9N9S5F2_9DIPT</name>
<feature type="compositionally biased region" description="Basic residues" evidence="4">
    <location>
        <begin position="1079"/>
        <end position="1091"/>
    </location>
</feature>
<evidence type="ECO:0000313" key="5">
    <source>
        <dbReference type="EMBL" id="CAG9809028.1"/>
    </source>
</evidence>
<dbReference type="InterPro" id="IPR007015">
    <property type="entry name" value="DNA_pol_V/MYBBP1A"/>
</dbReference>